<feature type="transmembrane region" description="Helical" evidence="1">
    <location>
        <begin position="190"/>
        <end position="214"/>
    </location>
</feature>
<dbReference type="EMBL" id="DYVF01000031">
    <property type="protein sequence ID" value="HJG30607.1"/>
    <property type="molecule type" value="Genomic_DNA"/>
</dbReference>
<sequence>MSSNEKRGGALSNKDLANVFRRAIHLNGMNDYPGQMHSGYTNAMIPALKKIYKDDDKKLVDAYERHMNEYFNVTPYVSGLPMGVTLALEEQNAQSEDFDTSTITGVKTALMGPLSAVGDTIFHSTLRVVAVSVAIDLCMQGSFAGPVLFFLIFNIPQVIARWWTLKMGYTMGTRFLDEAASSGIMEKISYAASVIGLAAIGAMTATNVALTTPITFGGAGDTDPTALQALLDGVMPKMLPLALVLICYALLRSKKVGMVPMLFGILAIGVVLSLLGIIG</sequence>
<dbReference type="PANTHER" id="PTHR32502">
    <property type="entry name" value="N-ACETYLGALACTOSAMINE PERMEASE II COMPONENT-RELATED"/>
    <property type="match status" value="1"/>
</dbReference>
<reference evidence="2" key="1">
    <citation type="journal article" date="2021" name="PeerJ">
        <title>Extensive microbial diversity within the chicken gut microbiome revealed by metagenomics and culture.</title>
        <authorList>
            <person name="Gilroy R."/>
            <person name="Ravi A."/>
            <person name="Getino M."/>
            <person name="Pursley I."/>
            <person name="Horton D.L."/>
            <person name="Alikhan N.F."/>
            <person name="Baker D."/>
            <person name="Gharbi K."/>
            <person name="Hall N."/>
            <person name="Watson M."/>
            <person name="Adriaenssens E.M."/>
            <person name="Foster-Nyarko E."/>
            <person name="Jarju S."/>
            <person name="Secka A."/>
            <person name="Antonio M."/>
            <person name="Oren A."/>
            <person name="Chaudhuri R.R."/>
            <person name="La Ragione R."/>
            <person name="Hildebrand F."/>
            <person name="Pallen M.J."/>
        </authorList>
    </citation>
    <scope>NUCLEOTIDE SEQUENCE</scope>
    <source>
        <strain evidence="2">ChiGjej2B2-7701</strain>
    </source>
</reference>
<keyword evidence="1" id="KW-0812">Transmembrane</keyword>
<evidence type="ECO:0000313" key="2">
    <source>
        <dbReference type="EMBL" id="HJG30607.1"/>
    </source>
</evidence>
<organism evidence="2 3">
    <name type="scientific">Collinsella ihumii</name>
    <dbReference type="NCBI Taxonomy" id="1720204"/>
    <lineage>
        <taxon>Bacteria</taxon>
        <taxon>Bacillati</taxon>
        <taxon>Actinomycetota</taxon>
        <taxon>Coriobacteriia</taxon>
        <taxon>Coriobacteriales</taxon>
        <taxon>Coriobacteriaceae</taxon>
        <taxon>Collinsella</taxon>
    </lineage>
</organism>
<dbReference type="InterPro" id="IPR050303">
    <property type="entry name" value="GatZ_KbaZ_carbometab"/>
</dbReference>
<keyword evidence="1" id="KW-1133">Transmembrane helix</keyword>
<dbReference type="GO" id="GO:0005886">
    <property type="term" value="C:plasma membrane"/>
    <property type="evidence" value="ECO:0007669"/>
    <property type="project" value="TreeGrafter"/>
</dbReference>
<reference evidence="2" key="2">
    <citation type="submission" date="2021-09" db="EMBL/GenBank/DDBJ databases">
        <authorList>
            <person name="Gilroy R."/>
        </authorList>
    </citation>
    <scope>NUCLEOTIDE SEQUENCE</scope>
    <source>
        <strain evidence="2">ChiGjej2B2-7701</strain>
    </source>
</reference>
<protein>
    <submittedName>
        <fullName evidence="2">PTS system mannose/fructose/sorbose family transporter subunit IID</fullName>
    </submittedName>
</protein>
<dbReference type="InterPro" id="IPR004704">
    <property type="entry name" value="PTS_IID_man"/>
</dbReference>
<evidence type="ECO:0000313" key="3">
    <source>
        <dbReference type="Proteomes" id="UP000746751"/>
    </source>
</evidence>
<proteinExistence type="predicted"/>
<feature type="transmembrane region" description="Helical" evidence="1">
    <location>
        <begin position="143"/>
        <end position="164"/>
    </location>
</feature>
<comment type="caution">
    <text evidence="2">The sequence shown here is derived from an EMBL/GenBank/DDBJ whole genome shotgun (WGS) entry which is preliminary data.</text>
</comment>
<evidence type="ECO:0000256" key="1">
    <source>
        <dbReference type="SAM" id="Phobius"/>
    </source>
</evidence>
<dbReference type="PANTHER" id="PTHR32502:SF23">
    <property type="entry name" value="TRANSPORT PROTEIN, PTS SYSTEM"/>
    <property type="match status" value="1"/>
</dbReference>
<accession>A0A921IRE0</accession>
<keyword evidence="1" id="KW-0472">Membrane</keyword>
<feature type="transmembrane region" description="Helical" evidence="1">
    <location>
        <begin position="234"/>
        <end position="251"/>
    </location>
</feature>
<dbReference type="GO" id="GO:0009401">
    <property type="term" value="P:phosphoenolpyruvate-dependent sugar phosphotransferase system"/>
    <property type="evidence" value="ECO:0007669"/>
    <property type="project" value="InterPro"/>
</dbReference>
<dbReference type="AlphaFoldDB" id="A0A921IRE0"/>
<gene>
    <name evidence="2" type="ORF">K8U80_04325</name>
</gene>
<name>A0A921IRE0_9ACTN</name>
<dbReference type="Proteomes" id="UP000746751">
    <property type="component" value="Unassembled WGS sequence"/>
</dbReference>
<dbReference type="PROSITE" id="PS51108">
    <property type="entry name" value="PTS_EIID"/>
    <property type="match status" value="1"/>
</dbReference>
<feature type="transmembrane region" description="Helical" evidence="1">
    <location>
        <begin position="258"/>
        <end position="278"/>
    </location>
</feature>
<dbReference type="Pfam" id="PF03613">
    <property type="entry name" value="EIID-AGA"/>
    <property type="match status" value="1"/>
</dbReference>